<dbReference type="EMBL" id="GECZ01017421">
    <property type="protein sequence ID" value="JAS52348.1"/>
    <property type="molecule type" value="Transcribed_RNA"/>
</dbReference>
<evidence type="ECO:0000313" key="5">
    <source>
        <dbReference type="EMBL" id="JAS52348.1"/>
    </source>
</evidence>
<feature type="transmembrane region" description="Helical" evidence="1">
    <location>
        <begin position="566"/>
        <end position="585"/>
    </location>
</feature>
<sequence>MSSLAFVTGLMIITLVEAAEMSQGVVFRKLEDSVISGDEWRIVLDFDLVEILDELVPLKGRCLELEQFKNISVNVWDEDFEFEYTRVKEGIEQYESDITDLLKLLPPAGNSRNKRGLINAGGYALKWLFGVPTSEDLEHVNSKVDELKLISGTVVSSSHTQITLMKDINSRIVNNTKAIHEIMVKLSTANDRLITSLTNFNEQNIMMHQSLAKHMAITTMLRHLGQTVDEAKLRVVEFRQALELIYSGKISSKLLNPHDFTKILYKIEKIIPSHLKLIVPVNDEDIFLYYDLCTAQALANPASIRLIVTVPLSSIDRQFESYKIEVIPLYQPRLRHWLVWKIEHDYLLISKDRQYYVPLTSDEYVQCRHSYVKICPNSISVLHHTVDGCIYSLFMGLSSVIQKCNRVLTEKVNSPFWLQNGNDWIYSVAEPYKVILNCFRNIEDDTSVIKTDIVKDYLEVVVNTSGIIKQISRCDIFGKSGKIFSRIRGNIVYKRNITHLHIPKVNILQPNETALILFNNNLTFETLKDIKKNLVDDHVEIGLNSLLQGTNVNKPVIINISKNNHFIIMYVVLSLNCILLVVFICHRRAKRLCATSRQQRQAQSTSGPNQSQLTVKVEEGTPLAEIIQEASFVRMTPPS</sequence>
<evidence type="ECO:0000256" key="1">
    <source>
        <dbReference type="SAM" id="Phobius"/>
    </source>
</evidence>
<dbReference type="EMBL" id="GECZ01030434">
    <property type="protein sequence ID" value="JAS39335.1"/>
    <property type="molecule type" value="Transcribed_RNA"/>
</dbReference>
<accession>A0A1B6EN42</accession>
<reference evidence="3" key="1">
    <citation type="submission" date="2015-11" db="EMBL/GenBank/DDBJ databases">
        <title>De novo transcriptome assembly of four potential Pierce s Disease insect vectors from Arizona vineyards.</title>
        <authorList>
            <person name="Tassone E.E."/>
        </authorList>
    </citation>
    <scope>NUCLEOTIDE SEQUENCE</scope>
</reference>
<evidence type="ECO:0000313" key="3">
    <source>
        <dbReference type="EMBL" id="JAS39335.1"/>
    </source>
</evidence>
<keyword evidence="1" id="KW-1133">Transmembrane helix</keyword>
<feature type="chain" id="PRO_5008582230" description="Envelope fusion protein" evidence="2">
    <location>
        <begin position="19"/>
        <end position="639"/>
    </location>
</feature>
<keyword evidence="1" id="KW-0472">Membrane</keyword>
<evidence type="ECO:0000313" key="4">
    <source>
        <dbReference type="EMBL" id="JAS44733.1"/>
    </source>
</evidence>
<keyword evidence="1" id="KW-0812">Transmembrane</keyword>
<keyword evidence="2" id="KW-0732">Signal</keyword>
<evidence type="ECO:0000256" key="2">
    <source>
        <dbReference type="SAM" id="SignalP"/>
    </source>
</evidence>
<name>A0A1B6EN42_9HEMI</name>
<gene>
    <name evidence="3" type="ORF">g.20081</name>
    <name evidence="4" type="ORF">g.20082</name>
    <name evidence="5" type="ORF">g.20083</name>
</gene>
<evidence type="ECO:0008006" key="6">
    <source>
        <dbReference type="Google" id="ProtNLM"/>
    </source>
</evidence>
<dbReference type="EMBL" id="GECZ01025036">
    <property type="protein sequence ID" value="JAS44733.1"/>
    <property type="molecule type" value="Transcribed_RNA"/>
</dbReference>
<proteinExistence type="predicted"/>
<organism evidence="3">
    <name type="scientific">Cuerna arida</name>
    <dbReference type="NCBI Taxonomy" id="1464854"/>
    <lineage>
        <taxon>Eukaryota</taxon>
        <taxon>Metazoa</taxon>
        <taxon>Ecdysozoa</taxon>
        <taxon>Arthropoda</taxon>
        <taxon>Hexapoda</taxon>
        <taxon>Insecta</taxon>
        <taxon>Pterygota</taxon>
        <taxon>Neoptera</taxon>
        <taxon>Paraneoptera</taxon>
        <taxon>Hemiptera</taxon>
        <taxon>Auchenorrhyncha</taxon>
        <taxon>Membracoidea</taxon>
        <taxon>Cicadellidae</taxon>
        <taxon>Cicadellinae</taxon>
        <taxon>Proconiini</taxon>
        <taxon>Cuerna</taxon>
    </lineage>
</organism>
<feature type="signal peptide" evidence="2">
    <location>
        <begin position="1"/>
        <end position="18"/>
    </location>
</feature>
<protein>
    <recommendedName>
        <fullName evidence="6">Envelope fusion protein</fullName>
    </recommendedName>
</protein>
<dbReference type="AlphaFoldDB" id="A0A1B6EN42"/>